<dbReference type="InterPro" id="IPR001757">
    <property type="entry name" value="P_typ_ATPase"/>
</dbReference>
<comment type="similarity">
    <text evidence="2 13">Belongs to the cation transport ATPase (P-type) (TC 3.A.3) family. Type IB subfamily.</text>
</comment>
<dbReference type="SUPFAM" id="SSF56784">
    <property type="entry name" value="HAD-like"/>
    <property type="match status" value="1"/>
</dbReference>
<evidence type="ECO:0000256" key="1">
    <source>
        <dbReference type="ARBA" id="ARBA00004651"/>
    </source>
</evidence>
<feature type="transmembrane region" description="Helical" evidence="13">
    <location>
        <begin position="633"/>
        <end position="653"/>
    </location>
</feature>
<accession>A0A1G6JDM6</accession>
<name>A0A1G6JDM6_9BACT</name>
<dbReference type="InterPro" id="IPR023214">
    <property type="entry name" value="HAD_sf"/>
</dbReference>
<dbReference type="NCBIfam" id="TIGR01525">
    <property type="entry name" value="ATPase-IB_hvy"/>
    <property type="match status" value="1"/>
</dbReference>
<dbReference type="Pfam" id="PF00403">
    <property type="entry name" value="HMA"/>
    <property type="match status" value="1"/>
</dbReference>
<keyword evidence="4" id="KW-0597">Phosphoprotein</keyword>
<dbReference type="PRINTS" id="PR00119">
    <property type="entry name" value="CATATPASE"/>
</dbReference>
<protein>
    <submittedName>
        <fullName evidence="15">Cd2+/Zn2+-exporting ATPase</fullName>
    </submittedName>
</protein>
<keyword evidence="11 13" id="KW-1133">Transmembrane helix</keyword>
<dbReference type="PROSITE" id="PS00154">
    <property type="entry name" value="ATPASE_E1_E2"/>
    <property type="match status" value="1"/>
</dbReference>
<keyword evidence="12 13" id="KW-0472">Membrane</keyword>
<evidence type="ECO:0000256" key="5">
    <source>
        <dbReference type="ARBA" id="ARBA00022692"/>
    </source>
</evidence>
<dbReference type="InterPro" id="IPR023299">
    <property type="entry name" value="ATPase_P-typ_cyto_dom_N"/>
</dbReference>
<dbReference type="InterPro" id="IPR036163">
    <property type="entry name" value="HMA_dom_sf"/>
</dbReference>
<feature type="transmembrane region" description="Helical" evidence="13">
    <location>
        <begin position="334"/>
        <end position="359"/>
    </location>
</feature>
<evidence type="ECO:0000256" key="3">
    <source>
        <dbReference type="ARBA" id="ARBA00022475"/>
    </source>
</evidence>
<dbReference type="InterPro" id="IPR051014">
    <property type="entry name" value="Cation_Transport_ATPase_IB"/>
</dbReference>
<dbReference type="SFLD" id="SFLDS00003">
    <property type="entry name" value="Haloacid_Dehalogenase"/>
    <property type="match status" value="1"/>
</dbReference>
<dbReference type="AlphaFoldDB" id="A0A1G6JDM6"/>
<dbReference type="NCBIfam" id="TIGR01494">
    <property type="entry name" value="ATPase_P-type"/>
    <property type="match status" value="1"/>
</dbReference>
<reference evidence="15 16" key="1">
    <citation type="submission" date="2016-10" db="EMBL/GenBank/DDBJ databases">
        <authorList>
            <person name="de Groot N.N."/>
        </authorList>
    </citation>
    <scope>NUCLEOTIDE SEQUENCE [LARGE SCALE GENOMIC DNA]</scope>
    <source>
        <strain evidence="15 16">WG14</strain>
    </source>
</reference>
<evidence type="ECO:0000256" key="13">
    <source>
        <dbReference type="RuleBase" id="RU362081"/>
    </source>
</evidence>
<keyword evidence="6 13" id="KW-0479">Metal-binding</keyword>
<dbReference type="FunFam" id="3.40.1110.10:FF:000066">
    <property type="entry name" value="Cadmium-translocating P-type ATPase"/>
    <property type="match status" value="1"/>
</dbReference>
<dbReference type="InterPro" id="IPR036412">
    <property type="entry name" value="HAD-like_sf"/>
</dbReference>
<dbReference type="Gene3D" id="2.70.150.10">
    <property type="entry name" value="Calcium-transporting ATPase, cytoplasmic transduction domain A"/>
    <property type="match status" value="1"/>
</dbReference>
<keyword evidence="8 13" id="KW-0067">ATP-binding</keyword>
<dbReference type="STRING" id="28234.SAMN04488588_0477"/>
<keyword evidence="5 13" id="KW-0812">Transmembrane</keyword>
<feature type="transmembrane region" description="Helical" evidence="13">
    <location>
        <begin position="308"/>
        <end position="328"/>
    </location>
</feature>
<dbReference type="GO" id="GO:0015086">
    <property type="term" value="F:cadmium ion transmembrane transporter activity"/>
    <property type="evidence" value="ECO:0007669"/>
    <property type="project" value="TreeGrafter"/>
</dbReference>
<organism evidence="15 16">
    <name type="scientific">Geotoga petraea</name>
    <dbReference type="NCBI Taxonomy" id="28234"/>
    <lineage>
        <taxon>Bacteria</taxon>
        <taxon>Thermotogati</taxon>
        <taxon>Thermotogota</taxon>
        <taxon>Thermotogae</taxon>
        <taxon>Petrotogales</taxon>
        <taxon>Petrotogaceae</taxon>
        <taxon>Geotoga</taxon>
    </lineage>
</organism>
<sequence>MPKQIIKLDGLDCANCATKIEENIKNIDTVKNANLNFVTKTVTVESENDELDEIKKIVNKYEPDVKVYRKEDKIKSNNKEIKMKIIKFSISAILFILGWIFINREVSTYLFLSSYILSGYTVVFKAIKNIINGNFFDENFLMTIATIGAIGINEIPEAAGVMIFYEIGELFQSIAVDNSRKSIASLMDIRPDHANLIDGHSIKTLSPEELKINDVILVKPGEKVPVDGIILDKETKVNTTALTGESKPKTLKKSEEILSGYINLSHTIKVQVTKPYSESTVSKILDMVENAASKKAKTEKFITKFSKIYTPIVVFSAIALAFIPPLFIGNFSEWFYRGLLFLVISCPCALVVSIPLGYFAGIGTLSKKGVLVKGGNYLEALKNIQKIVFDKTGTLTHGVFEVNKIITKNDFTKEEIIKYAAYSEEHSNHPIALSIKKLYKDKIKTDKIKSNEDISGHGIISEIEDKKIIIGNEKIMKKHNIKYEKSDDFGTIIYIAINNLFAGYFVISDKIRKEAKETINYLNKNQIKTIMLTGDNEISAKHIAKELNIDSYHSELLPNDKVNILEKELGNKTTAFVGDGINDAPVLTRSDVGISMGGLGSDAAIEASDVVIMDDKINKIIDSIKISKKTSKIIWQNIVFILLIKIVFLSLGATGNANMWQAIFADVGVALLAIFNSLRIKY</sequence>
<dbReference type="RefSeq" id="WP_091402500.1">
    <property type="nucleotide sequence ID" value="NZ_FMYV01000002.1"/>
</dbReference>
<evidence type="ECO:0000313" key="15">
    <source>
        <dbReference type="EMBL" id="SDC16006.1"/>
    </source>
</evidence>
<dbReference type="SFLD" id="SFLDG00002">
    <property type="entry name" value="C1.7:_P-type_atpase_like"/>
    <property type="match status" value="1"/>
</dbReference>
<evidence type="ECO:0000256" key="6">
    <source>
        <dbReference type="ARBA" id="ARBA00022723"/>
    </source>
</evidence>
<dbReference type="Gene3D" id="3.40.1110.10">
    <property type="entry name" value="Calcium-transporting ATPase, cytoplasmic domain N"/>
    <property type="match status" value="1"/>
</dbReference>
<dbReference type="Gene3D" id="3.30.70.100">
    <property type="match status" value="1"/>
</dbReference>
<dbReference type="GO" id="GO:0005524">
    <property type="term" value="F:ATP binding"/>
    <property type="evidence" value="ECO:0007669"/>
    <property type="project" value="UniProtKB-UniRule"/>
</dbReference>
<dbReference type="PANTHER" id="PTHR48085">
    <property type="entry name" value="CADMIUM/ZINC-TRANSPORTING ATPASE HMA2-RELATED"/>
    <property type="match status" value="1"/>
</dbReference>
<keyword evidence="3 13" id="KW-1003">Cell membrane</keyword>
<keyword evidence="7 13" id="KW-0547">Nucleotide-binding</keyword>
<feature type="transmembrane region" description="Helical" evidence="13">
    <location>
        <begin position="659"/>
        <end position="678"/>
    </location>
</feature>
<gene>
    <name evidence="15" type="ORF">SAMN04488588_0477</name>
</gene>
<comment type="subcellular location">
    <subcellularLocation>
        <location evidence="1">Cell membrane</location>
        <topology evidence="1">Multi-pass membrane protein</topology>
    </subcellularLocation>
</comment>
<dbReference type="Pfam" id="PF00702">
    <property type="entry name" value="Hydrolase"/>
    <property type="match status" value="1"/>
</dbReference>
<dbReference type="GO" id="GO:0005886">
    <property type="term" value="C:plasma membrane"/>
    <property type="evidence" value="ECO:0007669"/>
    <property type="project" value="UniProtKB-SubCell"/>
</dbReference>
<keyword evidence="9" id="KW-0460">Magnesium</keyword>
<dbReference type="InterPro" id="IPR059000">
    <property type="entry name" value="ATPase_P-type_domA"/>
</dbReference>
<evidence type="ECO:0000256" key="8">
    <source>
        <dbReference type="ARBA" id="ARBA00022840"/>
    </source>
</evidence>
<dbReference type="InterPro" id="IPR006121">
    <property type="entry name" value="HMA_dom"/>
</dbReference>
<dbReference type="GO" id="GO:0019829">
    <property type="term" value="F:ATPase-coupled monoatomic cation transmembrane transporter activity"/>
    <property type="evidence" value="ECO:0007669"/>
    <property type="project" value="InterPro"/>
</dbReference>
<proteinExistence type="inferred from homology"/>
<dbReference type="NCBIfam" id="TIGR01512">
    <property type="entry name" value="ATPase-IB2_Cd"/>
    <property type="match status" value="1"/>
</dbReference>
<dbReference type="SUPFAM" id="SSF81665">
    <property type="entry name" value="Calcium ATPase, transmembrane domain M"/>
    <property type="match status" value="1"/>
</dbReference>
<dbReference type="SFLD" id="SFLDF00027">
    <property type="entry name" value="p-type_atpase"/>
    <property type="match status" value="1"/>
</dbReference>
<evidence type="ECO:0000256" key="9">
    <source>
        <dbReference type="ARBA" id="ARBA00022842"/>
    </source>
</evidence>
<dbReference type="SUPFAM" id="SSF81653">
    <property type="entry name" value="Calcium ATPase, transduction domain A"/>
    <property type="match status" value="1"/>
</dbReference>
<dbReference type="PRINTS" id="PR00941">
    <property type="entry name" value="CDATPASE"/>
</dbReference>
<evidence type="ECO:0000256" key="11">
    <source>
        <dbReference type="ARBA" id="ARBA00022989"/>
    </source>
</evidence>
<dbReference type="InterPro" id="IPR018303">
    <property type="entry name" value="ATPase_P-typ_P_site"/>
</dbReference>
<evidence type="ECO:0000256" key="7">
    <source>
        <dbReference type="ARBA" id="ARBA00022741"/>
    </source>
</evidence>
<dbReference type="InterPro" id="IPR023298">
    <property type="entry name" value="ATPase_P-typ_TM_dom_sf"/>
</dbReference>
<dbReference type="GO" id="GO:0016887">
    <property type="term" value="F:ATP hydrolysis activity"/>
    <property type="evidence" value="ECO:0007669"/>
    <property type="project" value="InterPro"/>
</dbReference>
<evidence type="ECO:0000256" key="2">
    <source>
        <dbReference type="ARBA" id="ARBA00006024"/>
    </source>
</evidence>
<dbReference type="SUPFAM" id="SSF55008">
    <property type="entry name" value="HMA, heavy metal-associated domain"/>
    <property type="match status" value="1"/>
</dbReference>
<evidence type="ECO:0000256" key="12">
    <source>
        <dbReference type="ARBA" id="ARBA00023136"/>
    </source>
</evidence>
<evidence type="ECO:0000256" key="4">
    <source>
        <dbReference type="ARBA" id="ARBA00022553"/>
    </source>
</evidence>
<evidence type="ECO:0000313" key="16">
    <source>
        <dbReference type="Proteomes" id="UP000199322"/>
    </source>
</evidence>
<dbReference type="InterPro" id="IPR008250">
    <property type="entry name" value="ATPase_P-typ_transduc_dom_A_sf"/>
</dbReference>
<evidence type="ECO:0000259" key="14">
    <source>
        <dbReference type="PROSITE" id="PS50846"/>
    </source>
</evidence>
<keyword evidence="10" id="KW-1278">Translocase</keyword>
<dbReference type="CDD" id="cd00371">
    <property type="entry name" value="HMA"/>
    <property type="match status" value="1"/>
</dbReference>
<feature type="transmembrane region" description="Helical" evidence="13">
    <location>
        <begin position="85"/>
        <end position="102"/>
    </location>
</feature>
<evidence type="ECO:0000256" key="10">
    <source>
        <dbReference type="ARBA" id="ARBA00022967"/>
    </source>
</evidence>
<feature type="domain" description="HMA" evidence="14">
    <location>
        <begin position="2"/>
        <end position="66"/>
    </location>
</feature>
<keyword evidence="16" id="KW-1185">Reference proteome</keyword>
<dbReference type="Proteomes" id="UP000199322">
    <property type="component" value="Unassembled WGS sequence"/>
</dbReference>
<dbReference type="GO" id="GO:0046872">
    <property type="term" value="F:metal ion binding"/>
    <property type="evidence" value="ECO:0007669"/>
    <property type="project" value="UniProtKB-KW"/>
</dbReference>
<dbReference type="Gene3D" id="3.40.50.1000">
    <property type="entry name" value="HAD superfamily/HAD-like"/>
    <property type="match status" value="1"/>
</dbReference>
<dbReference type="PANTHER" id="PTHR48085:SF5">
    <property type="entry name" value="CADMIUM_ZINC-TRANSPORTING ATPASE HMA4-RELATED"/>
    <property type="match status" value="1"/>
</dbReference>
<dbReference type="Pfam" id="PF00122">
    <property type="entry name" value="E1-E2_ATPase"/>
    <property type="match status" value="1"/>
</dbReference>
<dbReference type="InterPro" id="IPR027256">
    <property type="entry name" value="P-typ_ATPase_IB"/>
</dbReference>
<dbReference type="EMBL" id="FMYV01000002">
    <property type="protein sequence ID" value="SDC16006.1"/>
    <property type="molecule type" value="Genomic_DNA"/>
</dbReference>
<dbReference type="PROSITE" id="PS50846">
    <property type="entry name" value="HMA_2"/>
    <property type="match status" value="1"/>
</dbReference>
<dbReference type="InterPro" id="IPR044492">
    <property type="entry name" value="P_typ_ATPase_HD_dom"/>
</dbReference>